<dbReference type="EMBL" id="VSSQ01007380">
    <property type="protein sequence ID" value="MPM35732.1"/>
    <property type="molecule type" value="Genomic_DNA"/>
</dbReference>
<sequence>MTAAKIFDFVNHNVALFNVRIGLKYTDSLSSFLFREDLFAYLPLVFFNETVGRTHYGLCGTVVLFQLKYAGIGIDLGKIENVINVGTTERINTLGIITHHTNVLMFAGQLLHNAVLCIIGILILVDQHVTELLAVTCQHVRMLLKQYPGVEQ</sequence>
<dbReference type="AlphaFoldDB" id="A0A644Z4L7"/>
<organism evidence="1">
    <name type="scientific">bioreactor metagenome</name>
    <dbReference type="NCBI Taxonomy" id="1076179"/>
    <lineage>
        <taxon>unclassified sequences</taxon>
        <taxon>metagenomes</taxon>
        <taxon>ecological metagenomes</taxon>
    </lineage>
</organism>
<reference evidence="1" key="1">
    <citation type="submission" date="2019-08" db="EMBL/GenBank/DDBJ databases">
        <authorList>
            <person name="Kucharzyk K."/>
            <person name="Murdoch R.W."/>
            <person name="Higgins S."/>
            <person name="Loffler F."/>
        </authorList>
    </citation>
    <scope>NUCLEOTIDE SEQUENCE</scope>
</reference>
<comment type="caution">
    <text evidence="1">The sequence shown here is derived from an EMBL/GenBank/DDBJ whole genome shotgun (WGS) entry which is preliminary data.</text>
</comment>
<evidence type="ECO:0000313" key="1">
    <source>
        <dbReference type="EMBL" id="MPM35732.1"/>
    </source>
</evidence>
<accession>A0A644Z4L7</accession>
<gene>
    <name evidence="1" type="ORF">SDC9_82325</name>
</gene>
<protein>
    <submittedName>
        <fullName evidence="1">Uncharacterized protein</fullName>
    </submittedName>
</protein>
<name>A0A644Z4L7_9ZZZZ</name>
<proteinExistence type="predicted"/>